<feature type="region of interest" description="Disordered" evidence="1">
    <location>
        <begin position="29"/>
        <end position="75"/>
    </location>
</feature>
<gene>
    <name evidence="2" type="ORF">N658DRAFT_491611</name>
</gene>
<reference evidence="2" key="2">
    <citation type="submission" date="2023-05" db="EMBL/GenBank/DDBJ databases">
        <authorList>
            <consortium name="Lawrence Berkeley National Laboratory"/>
            <person name="Steindorff A."/>
            <person name="Hensen N."/>
            <person name="Bonometti L."/>
            <person name="Westerberg I."/>
            <person name="Brannstrom I.O."/>
            <person name="Guillou S."/>
            <person name="Cros-Aarteil S."/>
            <person name="Calhoun S."/>
            <person name="Haridas S."/>
            <person name="Kuo A."/>
            <person name="Mondo S."/>
            <person name="Pangilinan J."/>
            <person name="Riley R."/>
            <person name="Labutti K."/>
            <person name="Andreopoulos B."/>
            <person name="Lipzen A."/>
            <person name="Chen C."/>
            <person name="Yanf M."/>
            <person name="Daum C."/>
            <person name="Ng V."/>
            <person name="Clum A."/>
            <person name="Ohm R."/>
            <person name="Martin F."/>
            <person name="Silar P."/>
            <person name="Natvig D."/>
            <person name="Lalanne C."/>
            <person name="Gautier V."/>
            <person name="Ament-Velasquez S.L."/>
            <person name="Kruys A."/>
            <person name="Hutchinson M.I."/>
            <person name="Powell A.J."/>
            <person name="Barry K."/>
            <person name="Miller A.N."/>
            <person name="Grigoriev I.V."/>
            <person name="Debuchy R."/>
            <person name="Gladieux P."/>
            <person name="Thoren M.H."/>
            <person name="Johannesson H."/>
        </authorList>
    </citation>
    <scope>NUCLEOTIDE SEQUENCE</scope>
    <source>
        <strain evidence="2">CBS 757.83</strain>
    </source>
</reference>
<proteinExistence type="predicted"/>
<comment type="caution">
    <text evidence="2">The sequence shown here is derived from an EMBL/GenBank/DDBJ whole genome shotgun (WGS) entry which is preliminary data.</text>
</comment>
<evidence type="ECO:0000313" key="2">
    <source>
        <dbReference type="EMBL" id="KAK4105158.1"/>
    </source>
</evidence>
<dbReference type="AlphaFoldDB" id="A0AAN6Q7N9"/>
<reference evidence="2" key="1">
    <citation type="journal article" date="2023" name="Mol. Phylogenet. Evol.">
        <title>Genome-scale phylogeny and comparative genomics of the fungal order Sordariales.</title>
        <authorList>
            <person name="Hensen N."/>
            <person name="Bonometti L."/>
            <person name="Westerberg I."/>
            <person name="Brannstrom I.O."/>
            <person name="Guillou S."/>
            <person name="Cros-Aarteil S."/>
            <person name="Calhoun S."/>
            <person name="Haridas S."/>
            <person name="Kuo A."/>
            <person name="Mondo S."/>
            <person name="Pangilinan J."/>
            <person name="Riley R."/>
            <person name="LaButti K."/>
            <person name="Andreopoulos B."/>
            <person name="Lipzen A."/>
            <person name="Chen C."/>
            <person name="Yan M."/>
            <person name="Daum C."/>
            <person name="Ng V."/>
            <person name="Clum A."/>
            <person name="Steindorff A."/>
            <person name="Ohm R.A."/>
            <person name="Martin F."/>
            <person name="Silar P."/>
            <person name="Natvig D.O."/>
            <person name="Lalanne C."/>
            <person name="Gautier V."/>
            <person name="Ament-Velasquez S.L."/>
            <person name="Kruys A."/>
            <person name="Hutchinson M.I."/>
            <person name="Powell A.J."/>
            <person name="Barry K."/>
            <person name="Miller A.N."/>
            <person name="Grigoriev I.V."/>
            <person name="Debuchy R."/>
            <person name="Gladieux P."/>
            <person name="Hiltunen Thoren M."/>
            <person name="Johannesson H."/>
        </authorList>
    </citation>
    <scope>NUCLEOTIDE SEQUENCE</scope>
    <source>
        <strain evidence="2">CBS 757.83</strain>
    </source>
</reference>
<dbReference type="Proteomes" id="UP001305647">
    <property type="component" value="Unassembled WGS sequence"/>
</dbReference>
<dbReference type="EMBL" id="MU863625">
    <property type="protein sequence ID" value="KAK4105158.1"/>
    <property type="molecule type" value="Genomic_DNA"/>
</dbReference>
<keyword evidence="3" id="KW-1185">Reference proteome</keyword>
<feature type="compositionally biased region" description="Low complexity" evidence="1">
    <location>
        <begin position="49"/>
        <end position="66"/>
    </location>
</feature>
<name>A0AAN6Q7N9_9PEZI</name>
<sequence>MSTRPQNIGIKAVEIYFPSQVRVHASPLGAGASHSRFCRPPSLTARNLSTSSKPSSRSSMASALESTQLASARQR</sequence>
<protein>
    <submittedName>
        <fullName evidence="2">Uncharacterized protein</fullName>
    </submittedName>
</protein>
<evidence type="ECO:0000313" key="3">
    <source>
        <dbReference type="Proteomes" id="UP001305647"/>
    </source>
</evidence>
<organism evidence="2 3">
    <name type="scientific">Parathielavia hyrcaniae</name>
    <dbReference type="NCBI Taxonomy" id="113614"/>
    <lineage>
        <taxon>Eukaryota</taxon>
        <taxon>Fungi</taxon>
        <taxon>Dikarya</taxon>
        <taxon>Ascomycota</taxon>
        <taxon>Pezizomycotina</taxon>
        <taxon>Sordariomycetes</taxon>
        <taxon>Sordariomycetidae</taxon>
        <taxon>Sordariales</taxon>
        <taxon>Chaetomiaceae</taxon>
        <taxon>Parathielavia</taxon>
    </lineage>
</organism>
<accession>A0AAN6Q7N9</accession>
<evidence type="ECO:0000256" key="1">
    <source>
        <dbReference type="SAM" id="MobiDB-lite"/>
    </source>
</evidence>